<dbReference type="EC" id="2.1.1.10" evidence="9"/>
<keyword evidence="3 5" id="KW-0479">Metal-binding</keyword>
<dbReference type="GO" id="GO:0008270">
    <property type="term" value="F:zinc ion binding"/>
    <property type="evidence" value="ECO:0007669"/>
    <property type="project" value="InterPro"/>
</dbReference>
<feature type="region of interest" description="Disordered" evidence="7">
    <location>
        <begin position="1"/>
        <end position="24"/>
    </location>
</feature>
<evidence type="ECO:0000313" key="9">
    <source>
        <dbReference type="EMBL" id="QKD79983.1"/>
    </source>
</evidence>
<accession>A0A6M8B9U1</accession>
<dbReference type="AlphaFoldDB" id="A0A6M8B9U1"/>
<evidence type="ECO:0000256" key="1">
    <source>
        <dbReference type="ARBA" id="ARBA00022603"/>
    </source>
</evidence>
<dbReference type="PANTHER" id="PTHR46015:SF1">
    <property type="entry name" value="HOMOCYSTEINE S-METHYLTRANSFERASE-LIKE ISOFORM 1"/>
    <property type="match status" value="1"/>
</dbReference>
<evidence type="ECO:0000256" key="7">
    <source>
        <dbReference type="SAM" id="MobiDB-lite"/>
    </source>
</evidence>
<sequence>MEPAQTLPLSPGGGAVEGADDGSAPAPLARALGEGPVILDGAMGTELDARGVPTAQELWSALALVTAPRAVAAVHDSYLRAGARVLTTNSYQAALPALMRSGLSEPEARGAIASSARIALRAAARSRRERPDRVVLVAGSLGPYGAYLADGSEYTGAYALHAPDFEAVHVPRIEALAGEGIRLFAVETQPRLDEAQWIVRQVGRIAPGAECWVSFQTGDDGERLADGTPLAEAGAWADAEPGVAAVGVNCVAPGAVMPALGVLGGVTAKPLVAYPNSGDIYHPSTKTWTAAAPDQRFTAHARQWARAGARLIGGCCRTTPADTAVLARMFGLPTAAVGPEPRC</sequence>
<dbReference type="PANTHER" id="PTHR46015">
    <property type="entry name" value="ZGC:172121"/>
    <property type="match status" value="1"/>
</dbReference>
<dbReference type="KEGG" id="amam:HPC72_06860"/>
<dbReference type="RefSeq" id="WP_159523878.1">
    <property type="nucleotide sequence ID" value="NZ_CP053642.1"/>
</dbReference>
<dbReference type="Gene3D" id="3.20.20.330">
    <property type="entry name" value="Homocysteine-binding-like domain"/>
    <property type="match status" value="1"/>
</dbReference>
<dbReference type="GO" id="GO:0032259">
    <property type="term" value="P:methylation"/>
    <property type="evidence" value="ECO:0007669"/>
    <property type="project" value="UniProtKB-KW"/>
</dbReference>
<dbReference type="PIRSF" id="PIRSF037505">
    <property type="entry name" value="Betaine_HMT"/>
    <property type="match status" value="1"/>
</dbReference>
<dbReference type="Pfam" id="PF02574">
    <property type="entry name" value="S-methyl_trans"/>
    <property type="match status" value="1"/>
</dbReference>
<organism evidence="9 10">
    <name type="scientific">Actinomyces marmotae</name>
    <dbReference type="NCBI Taxonomy" id="2737173"/>
    <lineage>
        <taxon>Bacteria</taxon>
        <taxon>Bacillati</taxon>
        <taxon>Actinomycetota</taxon>
        <taxon>Actinomycetes</taxon>
        <taxon>Actinomycetales</taxon>
        <taxon>Actinomycetaceae</taxon>
        <taxon>Actinomyces</taxon>
    </lineage>
</organism>
<proteinExistence type="predicted"/>
<dbReference type="InterPro" id="IPR036589">
    <property type="entry name" value="HCY_dom_sf"/>
</dbReference>
<keyword evidence="10" id="KW-1185">Reference proteome</keyword>
<evidence type="ECO:0000256" key="5">
    <source>
        <dbReference type="PIRSR" id="PIRSR037505-2"/>
    </source>
</evidence>
<dbReference type="GO" id="GO:0009086">
    <property type="term" value="P:methionine biosynthetic process"/>
    <property type="evidence" value="ECO:0007669"/>
    <property type="project" value="InterPro"/>
</dbReference>
<evidence type="ECO:0000256" key="3">
    <source>
        <dbReference type="ARBA" id="ARBA00022723"/>
    </source>
</evidence>
<feature type="domain" description="Hcy-binding" evidence="8">
    <location>
        <begin position="25"/>
        <end position="330"/>
    </location>
</feature>
<dbReference type="EMBL" id="CP053642">
    <property type="protein sequence ID" value="QKD79983.1"/>
    <property type="molecule type" value="Genomic_DNA"/>
</dbReference>
<gene>
    <name evidence="9" type="primary">mmuM</name>
    <name evidence="9" type="ORF">HPC72_06860</name>
</gene>
<evidence type="ECO:0000313" key="10">
    <source>
        <dbReference type="Proteomes" id="UP000504752"/>
    </source>
</evidence>
<dbReference type="SUPFAM" id="SSF82282">
    <property type="entry name" value="Homocysteine S-methyltransferase"/>
    <property type="match status" value="1"/>
</dbReference>
<dbReference type="InterPro" id="IPR051486">
    <property type="entry name" value="Hcy_S-methyltransferase"/>
</dbReference>
<dbReference type="Proteomes" id="UP000504752">
    <property type="component" value="Chromosome"/>
</dbReference>
<evidence type="ECO:0000256" key="4">
    <source>
        <dbReference type="ARBA" id="ARBA00022833"/>
    </source>
</evidence>
<dbReference type="GO" id="GO:0033528">
    <property type="term" value="P:S-methylmethionine cycle"/>
    <property type="evidence" value="ECO:0007669"/>
    <property type="project" value="TreeGrafter"/>
</dbReference>
<name>A0A6M8B9U1_9ACTO</name>
<dbReference type="NCBIfam" id="NF007020">
    <property type="entry name" value="PRK09485.1"/>
    <property type="match status" value="1"/>
</dbReference>
<dbReference type="GO" id="GO:0008898">
    <property type="term" value="F:S-adenosylmethionine-homocysteine S-methyltransferase activity"/>
    <property type="evidence" value="ECO:0007669"/>
    <property type="project" value="TreeGrafter"/>
</dbReference>
<comment type="cofactor">
    <cofactor evidence="5">
        <name>Zn(2+)</name>
        <dbReference type="ChEBI" id="CHEBI:29105"/>
    </cofactor>
    <text evidence="5">Binds 1 zinc ion per subunit.</text>
</comment>
<evidence type="ECO:0000256" key="6">
    <source>
        <dbReference type="PROSITE-ProRule" id="PRU00333"/>
    </source>
</evidence>
<evidence type="ECO:0000259" key="8">
    <source>
        <dbReference type="PROSITE" id="PS50970"/>
    </source>
</evidence>
<dbReference type="PROSITE" id="PS50970">
    <property type="entry name" value="HCY"/>
    <property type="match status" value="1"/>
</dbReference>
<evidence type="ECO:0000256" key="2">
    <source>
        <dbReference type="ARBA" id="ARBA00022679"/>
    </source>
</evidence>
<protein>
    <submittedName>
        <fullName evidence="9">Homocysteine S-methyltransferase</fullName>
        <ecNumber evidence="9">2.1.1.10</ecNumber>
    </submittedName>
</protein>
<dbReference type="InterPro" id="IPR003726">
    <property type="entry name" value="HCY_dom"/>
</dbReference>
<keyword evidence="2 6" id="KW-0808">Transferase</keyword>
<feature type="binding site" evidence="6">
    <location>
        <position position="316"/>
    </location>
    <ligand>
        <name>Zn(2+)</name>
        <dbReference type="ChEBI" id="CHEBI:29105"/>
    </ligand>
</feature>
<feature type="binding site" evidence="6">
    <location>
        <position position="315"/>
    </location>
    <ligand>
        <name>Zn(2+)</name>
        <dbReference type="ChEBI" id="CHEBI:29105"/>
    </ligand>
</feature>
<keyword evidence="1 6" id="KW-0489">Methyltransferase</keyword>
<feature type="binding site" evidence="5 6">
    <location>
        <position position="250"/>
    </location>
    <ligand>
        <name>Zn(2+)</name>
        <dbReference type="ChEBI" id="CHEBI:29105"/>
    </ligand>
</feature>
<dbReference type="InterPro" id="IPR017226">
    <property type="entry name" value="BHMT-like"/>
</dbReference>
<reference evidence="9 10" key="1">
    <citation type="submission" date="2020-05" db="EMBL/GenBank/DDBJ databases">
        <title>Actinomyces sp. zg-325.</title>
        <authorList>
            <person name="Yang C."/>
        </authorList>
    </citation>
    <scope>NUCLEOTIDE SEQUENCE [LARGE SCALE GENOMIC DNA]</scope>
    <source>
        <strain evidence="10">zg-325</strain>
    </source>
</reference>
<keyword evidence="4 5" id="KW-0862">Zinc</keyword>